<dbReference type="Pfam" id="PF10416">
    <property type="entry name" value="IBD"/>
    <property type="match status" value="1"/>
</dbReference>
<sequence>MNPKTEQSKYSRISGGYNQYRAYEDSTVVIPKRNLLLPSIYEINSDQIFPNDSILEDLIYGGGHSDSISSEADQALPNNHKNLRSENNEKIPYIPVKIEEKCTNTSSNIENLQVVQYNQGFDYSQQTSNDIHSYQYCATTYNANDFQSFNNKGIDPRYYIQSQVPYNPIITQISEDMNSNIIDIQSQSIQSGKVNFMNFKNRIEDNSRVILDPVELKFIPADQWTKGKVSLDHLKKEFFCARSSKCLRFEYKLWNALQITKHYPYLFKEIGVRWIAKSYIMVHRDIFGHLLQVTRPSAALFSSCGMFMTHGFREIMLSEVRNNIDPRDIASIDESIVRLFTHKANDFNEDSSSADIIKIKWNNESRKRAEKW</sequence>
<evidence type="ECO:0000313" key="2">
    <source>
        <dbReference type="EMBL" id="KAK8896258.1"/>
    </source>
</evidence>
<dbReference type="InterPro" id="IPR036388">
    <property type="entry name" value="WH-like_DNA-bd_sf"/>
</dbReference>
<gene>
    <name evidence="2" type="ORF">M9Y10_014155</name>
</gene>
<comment type="caution">
    <text evidence="2">The sequence shown here is derived from an EMBL/GenBank/DDBJ whole genome shotgun (WGS) entry which is preliminary data.</text>
</comment>
<dbReference type="EMBL" id="JAPFFF010000002">
    <property type="protein sequence ID" value="KAK8896258.1"/>
    <property type="molecule type" value="Genomic_DNA"/>
</dbReference>
<dbReference type="Proteomes" id="UP001470230">
    <property type="component" value="Unassembled WGS sequence"/>
</dbReference>
<feature type="domain" description="Initiator binding" evidence="1">
    <location>
        <begin position="229"/>
        <end position="319"/>
    </location>
</feature>
<reference evidence="2 3" key="1">
    <citation type="submission" date="2024-04" db="EMBL/GenBank/DDBJ databases">
        <title>Tritrichomonas musculus Genome.</title>
        <authorList>
            <person name="Alves-Ferreira E."/>
            <person name="Grigg M."/>
            <person name="Lorenzi H."/>
            <person name="Galac M."/>
        </authorList>
    </citation>
    <scope>NUCLEOTIDE SEQUENCE [LARGE SCALE GENOMIC DNA]</scope>
    <source>
        <strain evidence="2 3">EAF2021</strain>
    </source>
</reference>
<evidence type="ECO:0000313" key="3">
    <source>
        <dbReference type="Proteomes" id="UP001470230"/>
    </source>
</evidence>
<keyword evidence="3" id="KW-1185">Reference proteome</keyword>
<protein>
    <recommendedName>
        <fullName evidence="1">Initiator binding domain-containing protein</fullName>
    </recommendedName>
</protein>
<name>A0ABR2KYR1_9EUKA</name>
<proteinExistence type="predicted"/>
<accession>A0ABR2KYR1</accession>
<dbReference type="InterPro" id="IPR018845">
    <property type="entry name" value="Initiator-bd"/>
</dbReference>
<dbReference type="Gene3D" id="1.10.10.10">
    <property type="entry name" value="Winged helix-like DNA-binding domain superfamily/Winged helix DNA-binding domain"/>
    <property type="match status" value="1"/>
</dbReference>
<organism evidence="2 3">
    <name type="scientific">Tritrichomonas musculus</name>
    <dbReference type="NCBI Taxonomy" id="1915356"/>
    <lineage>
        <taxon>Eukaryota</taxon>
        <taxon>Metamonada</taxon>
        <taxon>Parabasalia</taxon>
        <taxon>Tritrichomonadida</taxon>
        <taxon>Tritrichomonadidae</taxon>
        <taxon>Tritrichomonas</taxon>
    </lineage>
</organism>
<evidence type="ECO:0000259" key="1">
    <source>
        <dbReference type="Pfam" id="PF10416"/>
    </source>
</evidence>